<dbReference type="PIRSF" id="PIRSF006483">
    <property type="entry name" value="Membrane_protein_YitT"/>
    <property type="match status" value="1"/>
</dbReference>
<dbReference type="OrthoDB" id="3180973at2"/>
<reference evidence="9" key="1">
    <citation type="submission" date="2016-11" db="EMBL/GenBank/DDBJ databases">
        <authorList>
            <person name="Varghese N."/>
            <person name="Submissions S."/>
        </authorList>
    </citation>
    <scope>NUCLEOTIDE SEQUENCE [LARGE SCALE GENOMIC DNA]</scope>
    <source>
        <strain evidence="9">DSM 15285</strain>
    </source>
</reference>
<dbReference type="RefSeq" id="WP_072724533.1">
    <property type="nucleotide sequence ID" value="NZ_FQXH01000010.1"/>
</dbReference>
<keyword evidence="2" id="KW-1003">Cell membrane</keyword>
<dbReference type="Pfam" id="PF10035">
    <property type="entry name" value="DUF2179"/>
    <property type="match status" value="1"/>
</dbReference>
<gene>
    <name evidence="8" type="ORF">SAMN02744040_01155</name>
</gene>
<dbReference type="InterPro" id="IPR003740">
    <property type="entry name" value="YitT"/>
</dbReference>
<dbReference type="InterPro" id="IPR051461">
    <property type="entry name" value="UPF0750_membrane"/>
</dbReference>
<evidence type="ECO:0000259" key="7">
    <source>
        <dbReference type="Pfam" id="PF10035"/>
    </source>
</evidence>
<evidence type="ECO:0000256" key="5">
    <source>
        <dbReference type="ARBA" id="ARBA00023136"/>
    </source>
</evidence>
<dbReference type="STRING" id="1123350.SAMN02744040_01155"/>
<protein>
    <submittedName>
        <fullName evidence="8">Uncharacterized membrane-anchored protein YitT, contains DUF161 and DUF2179 domains</fullName>
    </submittedName>
</protein>
<sequence>MNLLFRLLNLSLGSLFCAIAINGFLAPNHLLSGGVGGIAIILNYIFKINIGLIVLFVNIPLFLIAYKKLDRNFIVYSLINMIIYSFFIGITSNIYDYIKLDDLMLSCIFGGVLNGIGMGITFRNKGSQGGTDIIAALIKKKWDINLGTALMAANLMIVSIGGGVFGIKRAMYTLIALYVGYQVLDKIQMMLDAKKCAMVISDSSEEISKDIMNIMGRGVTFLQGEGAYSKDSKKVIYTVINPIELPKLKEIVEKHDKNAFISINETQEVRGRGFKESYI</sequence>
<keyword evidence="5 6" id="KW-0472">Membrane</keyword>
<keyword evidence="4 6" id="KW-1133">Transmembrane helix</keyword>
<dbReference type="PANTHER" id="PTHR33545:SF5">
    <property type="entry name" value="UPF0750 MEMBRANE PROTEIN YITT"/>
    <property type="match status" value="1"/>
</dbReference>
<evidence type="ECO:0000256" key="1">
    <source>
        <dbReference type="ARBA" id="ARBA00004651"/>
    </source>
</evidence>
<feature type="transmembrane region" description="Helical" evidence="6">
    <location>
        <begin position="103"/>
        <end position="122"/>
    </location>
</feature>
<dbReference type="Pfam" id="PF02588">
    <property type="entry name" value="YitT_membrane"/>
    <property type="match status" value="1"/>
</dbReference>
<evidence type="ECO:0000256" key="4">
    <source>
        <dbReference type="ARBA" id="ARBA00022989"/>
    </source>
</evidence>
<name>A0A1M5R0H4_9FIRM</name>
<feature type="transmembrane region" description="Helical" evidence="6">
    <location>
        <begin position="7"/>
        <end position="26"/>
    </location>
</feature>
<feature type="transmembrane region" description="Helical" evidence="6">
    <location>
        <begin position="73"/>
        <end position="91"/>
    </location>
</feature>
<feature type="transmembrane region" description="Helical" evidence="6">
    <location>
        <begin position="38"/>
        <end position="66"/>
    </location>
</feature>
<evidence type="ECO:0000256" key="2">
    <source>
        <dbReference type="ARBA" id="ARBA00022475"/>
    </source>
</evidence>
<evidence type="ECO:0000256" key="6">
    <source>
        <dbReference type="SAM" id="Phobius"/>
    </source>
</evidence>
<accession>A0A1M5R0H4</accession>
<keyword evidence="3 6" id="KW-0812">Transmembrane</keyword>
<evidence type="ECO:0000256" key="3">
    <source>
        <dbReference type="ARBA" id="ARBA00022692"/>
    </source>
</evidence>
<dbReference type="InterPro" id="IPR015867">
    <property type="entry name" value="N-reg_PII/ATP_PRibTrfase_C"/>
</dbReference>
<dbReference type="Gene3D" id="3.30.70.120">
    <property type="match status" value="1"/>
</dbReference>
<feature type="transmembrane region" description="Helical" evidence="6">
    <location>
        <begin position="142"/>
        <end position="160"/>
    </location>
</feature>
<dbReference type="EMBL" id="FQXH01000010">
    <property type="protein sequence ID" value="SHH19293.1"/>
    <property type="molecule type" value="Genomic_DNA"/>
</dbReference>
<dbReference type="PANTHER" id="PTHR33545">
    <property type="entry name" value="UPF0750 MEMBRANE PROTEIN YITT-RELATED"/>
    <property type="match status" value="1"/>
</dbReference>
<evidence type="ECO:0000313" key="8">
    <source>
        <dbReference type="EMBL" id="SHH19293.1"/>
    </source>
</evidence>
<comment type="subcellular location">
    <subcellularLocation>
        <location evidence="1">Cell membrane</location>
        <topology evidence="1">Multi-pass membrane protein</topology>
    </subcellularLocation>
</comment>
<dbReference type="InterPro" id="IPR019264">
    <property type="entry name" value="DUF2179"/>
</dbReference>
<dbReference type="GO" id="GO:0005886">
    <property type="term" value="C:plasma membrane"/>
    <property type="evidence" value="ECO:0007669"/>
    <property type="project" value="UniProtKB-SubCell"/>
</dbReference>
<keyword evidence="9" id="KW-1185">Reference proteome</keyword>
<evidence type="ECO:0000313" key="9">
    <source>
        <dbReference type="Proteomes" id="UP000242520"/>
    </source>
</evidence>
<dbReference type="AlphaFoldDB" id="A0A1M5R0H4"/>
<feature type="domain" description="DUF2179" evidence="7">
    <location>
        <begin position="217"/>
        <end position="271"/>
    </location>
</feature>
<dbReference type="CDD" id="cd16380">
    <property type="entry name" value="YitT_C"/>
    <property type="match status" value="1"/>
</dbReference>
<proteinExistence type="predicted"/>
<dbReference type="Proteomes" id="UP000242520">
    <property type="component" value="Unassembled WGS sequence"/>
</dbReference>
<organism evidence="8 9">
    <name type="scientific">Tepidibacter thalassicus DSM 15285</name>
    <dbReference type="NCBI Taxonomy" id="1123350"/>
    <lineage>
        <taxon>Bacteria</taxon>
        <taxon>Bacillati</taxon>
        <taxon>Bacillota</taxon>
        <taxon>Clostridia</taxon>
        <taxon>Peptostreptococcales</taxon>
        <taxon>Peptostreptococcaceae</taxon>
        <taxon>Tepidibacter</taxon>
    </lineage>
</organism>